<organism evidence="18">
    <name type="scientific">Lentimicrobium saccharophilum</name>
    <dbReference type="NCBI Taxonomy" id="1678841"/>
    <lineage>
        <taxon>Bacteria</taxon>
        <taxon>Pseudomonadati</taxon>
        <taxon>Bacteroidota</taxon>
        <taxon>Bacteroidia</taxon>
        <taxon>Bacteroidales</taxon>
        <taxon>Lentimicrobiaceae</taxon>
        <taxon>Lentimicrobium</taxon>
    </lineage>
</organism>
<evidence type="ECO:0000256" key="14">
    <source>
        <dbReference type="ARBA" id="ARBA00037847"/>
    </source>
</evidence>
<evidence type="ECO:0000256" key="6">
    <source>
        <dbReference type="ARBA" id="ARBA00022781"/>
    </source>
</evidence>
<comment type="similarity">
    <text evidence="1 15 16">Belongs to the ATPase B chain family.</text>
</comment>
<dbReference type="GO" id="GO:0005886">
    <property type="term" value="C:plasma membrane"/>
    <property type="evidence" value="ECO:0007669"/>
    <property type="project" value="UniProtKB-SubCell"/>
</dbReference>
<keyword evidence="3 15" id="KW-1003">Cell membrane</keyword>
<dbReference type="GO" id="GO:0046933">
    <property type="term" value="F:proton-transporting ATP synthase activity, rotational mechanism"/>
    <property type="evidence" value="ECO:0007669"/>
    <property type="project" value="UniProtKB-UniRule"/>
</dbReference>
<evidence type="ECO:0000256" key="15">
    <source>
        <dbReference type="HAMAP-Rule" id="MF_01398"/>
    </source>
</evidence>
<evidence type="ECO:0000256" key="5">
    <source>
        <dbReference type="ARBA" id="ARBA00022692"/>
    </source>
</evidence>
<dbReference type="PANTHER" id="PTHR33445:SF1">
    <property type="entry name" value="ATP SYNTHASE SUBUNIT B"/>
    <property type="match status" value="1"/>
</dbReference>
<evidence type="ECO:0000256" key="17">
    <source>
        <dbReference type="SAM" id="Coils"/>
    </source>
</evidence>
<dbReference type="GO" id="GO:0045259">
    <property type="term" value="C:proton-transporting ATP synthase complex"/>
    <property type="evidence" value="ECO:0007669"/>
    <property type="project" value="UniProtKB-KW"/>
</dbReference>
<evidence type="ECO:0000256" key="7">
    <source>
        <dbReference type="ARBA" id="ARBA00022989"/>
    </source>
</evidence>
<proteinExistence type="inferred from homology"/>
<keyword evidence="10 15" id="KW-0066">ATP synthesis</keyword>
<keyword evidence="7 15" id="KW-1133">Transmembrane helix</keyword>
<keyword evidence="4 15" id="KW-0138">CF(0)</keyword>
<dbReference type="Gene3D" id="1.20.5.620">
    <property type="entry name" value="F1F0 ATP synthase subunit B, membrane domain"/>
    <property type="match status" value="1"/>
</dbReference>
<dbReference type="EMBL" id="DF968182">
    <property type="protein sequence ID" value="GAP42062.1"/>
    <property type="molecule type" value="Genomic_DNA"/>
</dbReference>
<evidence type="ECO:0000256" key="10">
    <source>
        <dbReference type="ARBA" id="ARBA00023310"/>
    </source>
</evidence>
<dbReference type="InterPro" id="IPR002146">
    <property type="entry name" value="ATP_synth_b/b'su_bac/chlpt"/>
</dbReference>
<dbReference type="HAMAP" id="MF_01398">
    <property type="entry name" value="ATP_synth_b_bprime"/>
    <property type="match status" value="1"/>
</dbReference>
<name>A0A0S7BWB8_9BACT</name>
<keyword evidence="19" id="KW-1185">Reference proteome</keyword>
<keyword evidence="5 15" id="KW-0812">Transmembrane</keyword>
<evidence type="ECO:0000256" key="11">
    <source>
        <dbReference type="ARBA" id="ARBA00025198"/>
    </source>
</evidence>
<dbReference type="STRING" id="1678841.TBC1_11190"/>
<dbReference type="SUPFAM" id="SSF81573">
    <property type="entry name" value="F1F0 ATP synthase subunit B, membrane domain"/>
    <property type="match status" value="1"/>
</dbReference>
<dbReference type="CDD" id="cd06503">
    <property type="entry name" value="ATP-synt_Fo_b"/>
    <property type="match status" value="1"/>
</dbReference>
<feature type="coiled-coil region" evidence="17">
    <location>
        <begin position="37"/>
        <end position="141"/>
    </location>
</feature>
<evidence type="ECO:0000256" key="9">
    <source>
        <dbReference type="ARBA" id="ARBA00023136"/>
    </source>
</evidence>
<dbReference type="InterPro" id="IPR050059">
    <property type="entry name" value="ATP_synthase_B_chain"/>
</dbReference>
<keyword evidence="6 15" id="KW-0375">Hydrogen ion transport</keyword>
<keyword evidence="17" id="KW-0175">Coiled coil</keyword>
<dbReference type="InterPro" id="IPR005864">
    <property type="entry name" value="ATP_synth_F0_bsu_bac"/>
</dbReference>
<evidence type="ECO:0000313" key="18">
    <source>
        <dbReference type="EMBL" id="GAP42062.1"/>
    </source>
</evidence>
<keyword evidence="9 15" id="KW-0472">Membrane</keyword>
<keyword evidence="2 15" id="KW-0813">Transport</keyword>
<reference evidence="18" key="1">
    <citation type="journal article" date="2015" name="Genome Announc.">
        <title>Draft Genome Sequence of Bacteroidales Strain TBC1, a Novel Isolate from a Methanogenic Wastewater Treatment System.</title>
        <authorList>
            <person name="Tourlousse D.M."/>
            <person name="Matsuura N."/>
            <person name="Sun L."/>
            <person name="Toyonaga M."/>
            <person name="Kuroda K."/>
            <person name="Ohashi A."/>
            <person name="Cruz R."/>
            <person name="Yamaguchi T."/>
            <person name="Sekiguchi Y."/>
        </authorList>
    </citation>
    <scope>NUCLEOTIDE SEQUENCE [LARGE SCALE GENOMIC DNA]</scope>
    <source>
        <strain evidence="18">TBC1</strain>
    </source>
</reference>
<dbReference type="NCBIfam" id="TIGR01144">
    <property type="entry name" value="ATP_synt_b"/>
    <property type="match status" value="1"/>
</dbReference>
<accession>A0A0S7BWB8</accession>
<evidence type="ECO:0000256" key="12">
    <source>
        <dbReference type="ARBA" id="ARBA00025614"/>
    </source>
</evidence>
<sequence>MELVNPGIGLIFWMALAFGLLLFILGKFVWPPVMRALREREQSIELALHEAVKAREEMKKLVFSNEQLMRQAEEERDALIKDARRVRESLIEEARQRANDEANRIIDNARERIHFEKMEAITELKNQIAHLSIEIAEKVLQKELSQPDKQKEFVQKSIDEMNLN</sequence>
<evidence type="ECO:0000256" key="3">
    <source>
        <dbReference type="ARBA" id="ARBA00022475"/>
    </source>
</evidence>
<dbReference type="GO" id="GO:0046961">
    <property type="term" value="F:proton-transporting ATPase activity, rotational mechanism"/>
    <property type="evidence" value="ECO:0007669"/>
    <property type="project" value="TreeGrafter"/>
</dbReference>
<protein>
    <recommendedName>
        <fullName evidence="15">ATP synthase subunit b</fullName>
    </recommendedName>
    <alternativeName>
        <fullName evidence="15">ATP synthase F(0) sector subunit b</fullName>
    </alternativeName>
    <alternativeName>
        <fullName evidence="15">ATPase subunit I</fullName>
    </alternativeName>
    <alternativeName>
        <fullName evidence="15">F-type ATPase subunit b</fullName>
        <shortName evidence="15">F-ATPase subunit b</shortName>
    </alternativeName>
</protein>
<dbReference type="OrthoDB" id="9795289at2"/>
<keyword evidence="8 15" id="KW-0406">Ion transport</keyword>
<comment type="subunit">
    <text evidence="15">F-type ATPases have 2 components, F(1) - the catalytic core - and F(0) - the membrane proton channel. F(1) has five subunits: alpha(3), beta(3), gamma(1), delta(1), epsilon(1). F(0) has three main subunits: a(1), b(2) and c(10-14). The alpha and beta chains form an alternating ring which encloses part of the gamma chain. F(1) is attached to F(0) by a central stalk formed by the gamma and epsilon chains, while a peripheral stalk is formed by the delta and b chains.</text>
</comment>
<dbReference type="Proteomes" id="UP000053091">
    <property type="component" value="Unassembled WGS sequence"/>
</dbReference>
<comment type="function">
    <text evidence="11 15">F(1)F(0) ATP synthase produces ATP from ADP in the presence of a proton or sodium gradient. F-type ATPases consist of two structural domains, F(1) containing the extramembraneous catalytic core and F(0) containing the membrane proton channel, linked together by a central stalk and a peripheral stalk. During catalysis, ATP synthesis in the catalytic domain of F(1) is coupled via a rotary mechanism of the central stalk subunits to proton translocation.</text>
</comment>
<evidence type="ECO:0000313" key="19">
    <source>
        <dbReference type="Proteomes" id="UP000053091"/>
    </source>
</evidence>
<dbReference type="RefSeq" id="WP_062037200.1">
    <property type="nucleotide sequence ID" value="NZ_DF968182.1"/>
</dbReference>
<evidence type="ECO:0000256" key="4">
    <source>
        <dbReference type="ARBA" id="ARBA00022547"/>
    </source>
</evidence>
<gene>
    <name evidence="15" type="primary">atpF</name>
    <name evidence="18" type="ORF">TBC1_11190</name>
</gene>
<dbReference type="AlphaFoldDB" id="A0A0S7BWB8"/>
<dbReference type="PANTHER" id="PTHR33445">
    <property type="entry name" value="ATP SYNTHASE SUBUNIT B', CHLOROPLASTIC"/>
    <property type="match status" value="1"/>
</dbReference>
<evidence type="ECO:0000256" key="16">
    <source>
        <dbReference type="RuleBase" id="RU003848"/>
    </source>
</evidence>
<comment type="function">
    <text evidence="12">Component of the F(0) channel, it forms part of the peripheral stalk, linking F(1) to F(0). The b'-subunit is a diverged and duplicated form of b found in plants and photosynthetic bacteria.</text>
</comment>
<evidence type="ECO:0000256" key="13">
    <source>
        <dbReference type="ARBA" id="ARBA00026054"/>
    </source>
</evidence>
<evidence type="ECO:0000256" key="2">
    <source>
        <dbReference type="ARBA" id="ARBA00022448"/>
    </source>
</evidence>
<evidence type="ECO:0000256" key="8">
    <source>
        <dbReference type="ARBA" id="ARBA00023065"/>
    </source>
</evidence>
<comment type="subunit">
    <text evidence="13">F-type ATPases have 2 components, F(1) - the catalytic core - and F(0) - the membrane proton channel. F(1) has five subunits: alpha(3), beta(3), gamma(1), delta(1), epsilon(1). F(0) has four main subunits: a(1), b(2) and c(10-14). The alpha and beta chains form an alternating ring which encloses part of the gamma chain. F(1) is attached to F(0) by a central stalk formed by the gamma and epsilon chains, while a peripheral stalk is formed by the delta and b chains.</text>
</comment>
<dbReference type="GO" id="GO:0012505">
    <property type="term" value="C:endomembrane system"/>
    <property type="evidence" value="ECO:0007669"/>
    <property type="project" value="UniProtKB-SubCell"/>
</dbReference>
<evidence type="ECO:0000256" key="1">
    <source>
        <dbReference type="ARBA" id="ARBA00005513"/>
    </source>
</evidence>
<dbReference type="InterPro" id="IPR028987">
    <property type="entry name" value="ATP_synth_B-like_membr_sf"/>
</dbReference>
<feature type="transmembrane region" description="Helical" evidence="15">
    <location>
        <begin position="6"/>
        <end position="30"/>
    </location>
</feature>
<comment type="subcellular location">
    <subcellularLocation>
        <location evidence="15">Cell membrane</location>
        <topology evidence="15">Single-pass membrane protein</topology>
    </subcellularLocation>
    <subcellularLocation>
        <location evidence="14">Endomembrane system</location>
        <topology evidence="14">Single-pass membrane protein</topology>
    </subcellularLocation>
</comment>
<dbReference type="Pfam" id="PF00430">
    <property type="entry name" value="ATP-synt_B"/>
    <property type="match status" value="1"/>
</dbReference>